<keyword evidence="1" id="KW-0812">Transmembrane</keyword>
<dbReference type="AlphaFoldDB" id="A0A0K1ETA6"/>
<proteinExistence type="predicted"/>
<evidence type="ECO:0000313" key="3">
    <source>
        <dbReference type="Proteomes" id="UP000067626"/>
    </source>
</evidence>
<dbReference type="Proteomes" id="UP000067626">
    <property type="component" value="Chromosome"/>
</dbReference>
<feature type="transmembrane region" description="Helical" evidence="1">
    <location>
        <begin position="388"/>
        <end position="410"/>
    </location>
</feature>
<sequence length="593" mass="63856">MLDRAGRLLSSPRFPLLAALVALVLTLPALTAGPMMDDHANHHFFHPPAGEEATRPDWDLFRFQDADAAALRDRMDRGMWPWWTSPTFRLAFLRPLAALWHALDYRSAPGAYVWMHAESVLLYGLVALVAGLVYRRFFGAVAAAGLATLLFAVDDAHAMVVAWIANRHALLSALFGFLALALHDRARRDDWKPGVWLAPAGFAVSLLAGEGGTSTLAYLVAHAAFVDRAPLRARLVGLAPCGVVALAWAVTYRALGYGVAGAGFYVDPTGEPLAFLHALATRGPALLAAQLAVPPAEVWGGTLPSAQAWMPLVTLPIVAVVGLALVLGLRHDRMAAFWAVGMLLSLVPACATWPADRLLLFPGLGAFGLIASFLTASRAHLGRAGRGIVRGAVAVFVLLHLVIAVPFLPLRIVATAKVMRGEIERAAASLPEDVFRPDRTVVVVNAPDTLVGHYAMAARGAQKEQLRMPGASRLLAVAVAGRLEVARPDERTLTLTLSEGLLHDWTSLLFRSPKRPFHVGERVQVPGMVAEVTSLMEDQVRPRRVDFTFDRSLEDPSLVWLIWEGTQFVGFVPPAVGASVTLPAIDYAQAIGM</sequence>
<dbReference type="KEGG" id="ccro:CMC5_083900"/>
<feature type="transmembrane region" description="Helical" evidence="1">
    <location>
        <begin position="360"/>
        <end position="376"/>
    </location>
</feature>
<feature type="transmembrane region" description="Helical" evidence="1">
    <location>
        <begin position="137"/>
        <end position="153"/>
    </location>
</feature>
<gene>
    <name evidence="2" type="ORF">CMC5_083900</name>
</gene>
<reference evidence="2 3" key="1">
    <citation type="submission" date="2015-07" db="EMBL/GenBank/DDBJ databases">
        <title>Genome analysis of myxobacterium Chondromyces crocatus Cm c5 reveals a high potential for natural compound synthesis and the genetic basis for the loss of fruiting body formation.</title>
        <authorList>
            <person name="Zaburannyi N."/>
            <person name="Bunk B."/>
            <person name="Maier J."/>
            <person name="Overmann J."/>
            <person name="Mueller R."/>
        </authorList>
    </citation>
    <scope>NUCLEOTIDE SEQUENCE [LARGE SCALE GENOMIC DNA]</scope>
    <source>
        <strain evidence="2 3">Cm c5</strain>
    </source>
</reference>
<accession>A0A0K1ETA6</accession>
<keyword evidence="1" id="KW-1133">Transmembrane helix</keyword>
<feature type="transmembrane region" description="Helical" evidence="1">
    <location>
        <begin position="233"/>
        <end position="255"/>
    </location>
</feature>
<dbReference type="EMBL" id="CP012159">
    <property type="protein sequence ID" value="AKT44150.1"/>
    <property type="molecule type" value="Genomic_DNA"/>
</dbReference>
<dbReference type="OrthoDB" id="5512260at2"/>
<feature type="transmembrane region" description="Helical" evidence="1">
    <location>
        <begin position="308"/>
        <end position="329"/>
    </location>
</feature>
<name>A0A0K1ETA6_CHOCO</name>
<feature type="transmembrane region" description="Helical" evidence="1">
    <location>
        <begin position="336"/>
        <end position="354"/>
    </location>
</feature>
<keyword evidence="1" id="KW-0472">Membrane</keyword>
<protein>
    <recommendedName>
        <fullName evidence="4">Glycosyltransferase RgtA/B/C/D-like domain-containing protein</fullName>
    </recommendedName>
</protein>
<evidence type="ECO:0008006" key="4">
    <source>
        <dbReference type="Google" id="ProtNLM"/>
    </source>
</evidence>
<evidence type="ECO:0000313" key="2">
    <source>
        <dbReference type="EMBL" id="AKT44150.1"/>
    </source>
</evidence>
<dbReference type="RefSeq" id="WP_050435534.1">
    <property type="nucleotide sequence ID" value="NZ_CP012159.1"/>
</dbReference>
<feature type="transmembrane region" description="Helical" evidence="1">
    <location>
        <begin position="112"/>
        <end position="131"/>
    </location>
</feature>
<evidence type="ECO:0000256" key="1">
    <source>
        <dbReference type="SAM" id="Phobius"/>
    </source>
</evidence>
<organism evidence="2 3">
    <name type="scientific">Chondromyces crocatus</name>
    <dbReference type="NCBI Taxonomy" id="52"/>
    <lineage>
        <taxon>Bacteria</taxon>
        <taxon>Pseudomonadati</taxon>
        <taxon>Myxococcota</taxon>
        <taxon>Polyangia</taxon>
        <taxon>Polyangiales</taxon>
        <taxon>Polyangiaceae</taxon>
        <taxon>Chondromyces</taxon>
    </lineage>
</organism>
<keyword evidence="3" id="KW-1185">Reference proteome</keyword>
<feature type="transmembrane region" description="Helical" evidence="1">
    <location>
        <begin position="160"/>
        <end position="182"/>
    </location>
</feature>